<dbReference type="EMBL" id="LATX01002017">
    <property type="protein sequence ID" value="KTB35091.1"/>
    <property type="molecule type" value="Genomic_DNA"/>
</dbReference>
<evidence type="ECO:0000256" key="2">
    <source>
        <dbReference type="SAM" id="MobiDB-lite"/>
    </source>
</evidence>
<feature type="compositionally biased region" description="Basic and acidic residues" evidence="2">
    <location>
        <begin position="146"/>
        <end position="164"/>
    </location>
</feature>
<feature type="coiled-coil region" evidence="1">
    <location>
        <begin position="228"/>
        <end position="265"/>
    </location>
</feature>
<feature type="region of interest" description="Disordered" evidence="2">
    <location>
        <begin position="144"/>
        <end position="164"/>
    </location>
</feature>
<protein>
    <submittedName>
        <fullName evidence="3">Uncharacterized protein</fullName>
    </submittedName>
</protein>
<reference evidence="3 4" key="1">
    <citation type="submission" date="2015-12" db="EMBL/GenBank/DDBJ databases">
        <title>Draft genome sequence of Moniliophthora roreri, the causal agent of frosty pod rot of cacao.</title>
        <authorList>
            <person name="Aime M.C."/>
            <person name="Diaz-Valderrama J.R."/>
            <person name="Kijpornyongpan T."/>
            <person name="Phillips-Mora W."/>
        </authorList>
    </citation>
    <scope>NUCLEOTIDE SEQUENCE [LARGE SCALE GENOMIC DNA]</scope>
    <source>
        <strain evidence="3 4">MCA 2952</strain>
    </source>
</reference>
<dbReference type="Proteomes" id="UP000054988">
    <property type="component" value="Unassembled WGS sequence"/>
</dbReference>
<evidence type="ECO:0000313" key="4">
    <source>
        <dbReference type="Proteomes" id="UP000054988"/>
    </source>
</evidence>
<name>A0A0W0FFN4_MONRR</name>
<dbReference type="AlphaFoldDB" id="A0A0W0FFN4"/>
<keyword evidence="1" id="KW-0175">Coiled coil</keyword>
<sequence>MELTELGDTESEQKNKCQDVMIKDVIDEDKDQILRVEGVGAMVARFIALEEEGCTPVWVPDAEEEGDQEDSPEQLNIEEFTARMQRFHNEEVARERERRKHNDYSGGYSKNSTKTLLWQKKARDEYAVASGKFISAFFPRKKRKSENRVSLEDKPDVDAGSSHEAEVIRISEDTNEMDDQIIHHENGIQIHDEPTLLTESILPQPIKPLAEKESPLAQPPSDHSKLTLADVQQHLEQLKANVSAVAEKLQELEAAEKALNQLTWKDHSALHKAVEGLMKKVKEKKLDVFLHGQDYCHGFNHQLLS</sequence>
<gene>
    <name evidence="3" type="ORF">WG66_12305</name>
</gene>
<organism evidence="3 4">
    <name type="scientific">Moniliophthora roreri</name>
    <name type="common">Frosty pod rot fungus</name>
    <name type="synonym">Monilia roreri</name>
    <dbReference type="NCBI Taxonomy" id="221103"/>
    <lineage>
        <taxon>Eukaryota</taxon>
        <taxon>Fungi</taxon>
        <taxon>Dikarya</taxon>
        <taxon>Basidiomycota</taxon>
        <taxon>Agaricomycotina</taxon>
        <taxon>Agaricomycetes</taxon>
        <taxon>Agaricomycetidae</taxon>
        <taxon>Agaricales</taxon>
        <taxon>Marasmiineae</taxon>
        <taxon>Marasmiaceae</taxon>
        <taxon>Moniliophthora</taxon>
    </lineage>
</organism>
<evidence type="ECO:0000256" key="1">
    <source>
        <dbReference type="SAM" id="Coils"/>
    </source>
</evidence>
<proteinExistence type="predicted"/>
<comment type="caution">
    <text evidence="3">The sequence shown here is derived from an EMBL/GenBank/DDBJ whole genome shotgun (WGS) entry which is preliminary data.</text>
</comment>
<accession>A0A0W0FFN4</accession>
<evidence type="ECO:0000313" key="3">
    <source>
        <dbReference type="EMBL" id="KTB35091.1"/>
    </source>
</evidence>